<dbReference type="RefSeq" id="WP_194509885.1">
    <property type="nucleotide sequence ID" value="NZ_JADILU010000011.1"/>
</dbReference>
<gene>
    <name evidence="1" type="ORF">ACFS29_07490</name>
</gene>
<name>A0ABW5ZR76_9FLAO</name>
<proteinExistence type="predicted"/>
<sequence length="121" mass="13861">MLNWFKKNDNSKLENGNGPDFSRITSKSKAIGLYKKGELVKLHLIGLEFGGEDSERNILYVPEFAQIFKHRFDKMLEELLIDGKKLNFSAEAEYKGKSFVPSKIKISVTGDSEFIETINIW</sequence>
<organism evidence="1 2">
    <name type="scientific">Psychroserpens luteus</name>
    <dbReference type="NCBI Taxonomy" id="1434066"/>
    <lineage>
        <taxon>Bacteria</taxon>
        <taxon>Pseudomonadati</taxon>
        <taxon>Bacteroidota</taxon>
        <taxon>Flavobacteriia</taxon>
        <taxon>Flavobacteriales</taxon>
        <taxon>Flavobacteriaceae</taxon>
        <taxon>Psychroserpens</taxon>
    </lineage>
</organism>
<reference evidence="2" key="1">
    <citation type="journal article" date="2019" name="Int. J. Syst. Evol. Microbiol.">
        <title>The Global Catalogue of Microorganisms (GCM) 10K type strain sequencing project: providing services to taxonomists for standard genome sequencing and annotation.</title>
        <authorList>
            <consortium name="The Broad Institute Genomics Platform"/>
            <consortium name="The Broad Institute Genome Sequencing Center for Infectious Disease"/>
            <person name="Wu L."/>
            <person name="Ma J."/>
        </authorList>
    </citation>
    <scope>NUCLEOTIDE SEQUENCE [LARGE SCALE GENOMIC DNA]</scope>
    <source>
        <strain evidence="2">KCTC 32514</strain>
    </source>
</reference>
<protein>
    <submittedName>
        <fullName evidence="1">Uncharacterized protein</fullName>
    </submittedName>
</protein>
<dbReference type="EMBL" id="JBHUOS010000005">
    <property type="protein sequence ID" value="MFD2915474.1"/>
    <property type="molecule type" value="Genomic_DNA"/>
</dbReference>
<evidence type="ECO:0000313" key="1">
    <source>
        <dbReference type="EMBL" id="MFD2915474.1"/>
    </source>
</evidence>
<evidence type="ECO:0000313" key="2">
    <source>
        <dbReference type="Proteomes" id="UP001597548"/>
    </source>
</evidence>
<accession>A0ABW5ZR76</accession>
<comment type="caution">
    <text evidence="1">The sequence shown here is derived from an EMBL/GenBank/DDBJ whole genome shotgun (WGS) entry which is preliminary data.</text>
</comment>
<dbReference type="Proteomes" id="UP001597548">
    <property type="component" value="Unassembled WGS sequence"/>
</dbReference>
<keyword evidence="2" id="KW-1185">Reference proteome</keyword>